<name>A0ABY5Y4D8_9FLAO</name>
<dbReference type="Pfam" id="PF19051">
    <property type="entry name" value="GFO_IDH_MocA_C2"/>
    <property type="match status" value="1"/>
</dbReference>
<proteinExistence type="predicted"/>
<evidence type="ECO:0000313" key="3">
    <source>
        <dbReference type="Proteomes" id="UP001059209"/>
    </source>
</evidence>
<evidence type="ECO:0000259" key="1">
    <source>
        <dbReference type="Pfam" id="PF19051"/>
    </source>
</evidence>
<accession>A0ABY5Y4D8</accession>
<protein>
    <recommendedName>
        <fullName evidence="1">Gfo/Idh/MocA-like oxidoreductase bacterial type C-terminal domain-containing protein</fullName>
    </recommendedName>
</protein>
<dbReference type="InterPro" id="IPR043906">
    <property type="entry name" value="Gfo/Idh/MocA_OxRdtase_bact_C"/>
</dbReference>
<evidence type="ECO:0000313" key="2">
    <source>
        <dbReference type="EMBL" id="UWX53876.1"/>
    </source>
</evidence>
<dbReference type="RefSeq" id="WP_260571423.1">
    <property type="nucleotide sequence ID" value="NZ_CP104205.1"/>
</dbReference>
<dbReference type="Proteomes" id="UP001059209">
    <property type="component" value="Chromosome"/>
</dbReference>
<dbReference type="Gene3D" id="3.30.360.10">
    <property type="entry name" value="Dihydrodipicolinate Reductase, domain 2"/>
    <property type="match status" value="1"/>
</dbReference>
<gene>
    <name evidence="2" type="ORF">NYZ99_12150</name>
</gene>
<reference evidence="2" key="1">
    <citation type="submission" date="2022-09" db="EMBL/GenBank/DDBJ databases">
        <title>Maribacter litopenaei sp. nov., isolated from the intestinal tract of the Pacific White Shrimp, Litopenaeus vannamei.</title>
        <authorList>
            <person name="Kim S.Y."/>
            <person name="Hwang C.Y."/>
        </authorList>
    </citation>
    <scope>NUCLEOTIDE SEQUENCE</scope>
    <source>
        <strain evidence="2">HL-LV01</strain>
    </source>
</reference>
<feature type="domain" description="Gfo/Idh/MocA-like oxidoreductase bacterial type C-terminal" evidence="1">
    <location>
        <begin position="5"/>
        <end position="86"/>
    </location>
</feature>
<keyword evidence="3" id="KW-1185">Reference proteome</keyword>
<organism evidence="2 3">
    <name type="scientific">Maribacter litopenaei</name>
    <dbReference type="NCBI Taxonomy" id="2976127"/>
    <lineage>
        <taxon>Bacteria</taxon>
        <taxon>Pseudomonadati</taxon>
        <taxon>Bacteroidota</taxon>
        <taxon>Flavobacteriia</taxon>
        <taxon>Flavobacteriales</taxon>
        <taxon>Flavobacteriaceae</taxon>
        <taxon>Maribacter</taxon>
    </lineage>
</organism>
<dbReference type="EMBL" id="CP104205">
    <property type="protein sequence ID" value="UWX53876.1"/>
    <property type="molecule type" value="Genomic_DNA"/>
</dbReference>
<sequence length="93" mass="10428">MVEKDNELNAAPATRRHMIDFLQAIANGTRPVADIEEGHISTASCILANLSMDLGRPLVYDPKSRTVVNDEEATARLMRDYRGDWEHPHPDTV</sequence>